<dbReference type="PANTHER" id="PTHR30055">
    <property type="entry name" value="HTH-TYPE TRANSCRIPTIONAL REGULATOR RUTR"/>
    <property type="match status" value="1"/>
</dbReference>
<dbReference type="InterPro" id="IPR004111">
    <property type="entry name" value="Repressor_TetR_C"/>
</dbReference>
<dbReference type="GO" id="GO:0000976">
    <property type="term" value="F:transcription cis-regulatory region binding"/>
    <property type="evidence" value="ECO:0007669"/>
    <property type="project" value="TreeGrafter"/>
</dbReference>
<dbReference type="Pfam" id="PF02909">
    <property type="entry name" value="TetR_C_1"/>
    <property type="match status" value="1"/>
</dbReference>
<dbReference type="Gene3D" id="1.10.10.60">
    <property type="entry name" value="Homeodomain-like"/>
    <property type="match status" value="1"/>
</dbReference>
<organism evidence="4 5">
    <name type="scientific">Brevibacterium aurantiacum</name>
    <dbReference type="NCBI Taxonomy" id="273384"/>
    <lineage>
        <taxon>Bacteria</taxon>
        <taxon>Bacillati</taxon>
        <taxon>Actinomycetota</taxon>
        <taxon>Actinomycetes</taxon>
        <taxon>Micrococcales</taxon>
        <taxon>Brevibacteriaceae</taxon>
        <taxon>Brevibacterium</taxon>
    </lineage>
</organism>
<dbReference type="InterPro" id="IPR050109">
    <property type="entry name" value="HTH-type_TetR-like_transc_reg"/>
</dbReference>
<keyword evidence="3" id="KW-0804">Transcription</keyword>
<dbReference type="RefSeq" id="WP_069599455.1">
    <property type="nucleotide sequence ID" value="NZ_CP017150.1"/>
</dbReference>
<dbReference type="KEGG" id="blin:BLSMQ_0610"/>
<dbReference type="Gene3D" id="1.10.357.10">
    <property type="entry name" value="Tetracycline Repressor, domain 2"/>
    <property type="match status" value="1"/>
</dbReference>
<dbReference type="PATRIC" id="fig|1703.10.peg.633"/>
<evidence type="ECO:0000256" key="1">
    <source>
        <dbReference type="ARBA" id="ARBA00023015"/>
    </source>
</evidence>
<keyword evidence="2" id="KW-0238">DNA-binding</keyword>
<dbReference type="Pfam" id="PF00440">
    <property type="entry name" value="TetR_N"/>
    <property type="match status" value="1"/>
</dbReference>
<gene>
    <name evidence="4" type="ORF">BLSMQ_0610</name>
</gene>
<accession>A0A1D7W051</accession>
<dbReference type="Proteomes" id="UP000094793">
    <property type="component" value="Chromosome"/>
</dbReference>
<sequence>MIRRRLSRTDVVQAAITFIDDNGVQALTMRRLGAALGVEAMALYRHVPGREELISAAVGELIDDLFNDDLMQEKPSSWEGYFQYVANAMRKLALTHPKMFPLMITQPPDAPWLRPPLRSIRWVDYFLTSLKEYGFSDDRAVSAYKAFTSFLLGDLLLQVSALGVSPVPLAENSNDEQDNENLGDYPTVQRLQSKLAENHSAREFDDGLDDLIERLRTAMDS</sequence>
<evidence type="ECO:0000313" key="5">
    <source>
        <dbReference type="Proteomes" id="UP000094793"/>
    </source>
</evidence>
<dbReference type="PANTHER" id="PTHR30055:SF151">
    <property type="entry name" value="TRANSCRIPTIONAL REGULATORY PROTEIN"/>
    <property type="match status" value="1"/>
</dbReference>
<dbReference type="AlphaFoldDB" id="A0A1D7W051"/>
<dbReference type="InterPro" id="IPR036271">
    <property type="entry name" value="Tet_transcr_reg_TetR-rel_C_sf"/>
</dbReference>
<evidence type="ECO:0000313" key="4">
    <source>
        <dbReference type="EMBL" id="AOP52324.1"/>
    </source>
</evidence>
<dbReference type="eggNOG" id="COG1309">
    <property type="taxonomic scope" value="Bacteria"/>
</dbReference>
<dbReference type="PROSITE" id="PS50977">
    <property type="entry name" value="HTH_TETR_2"/>
    <property type="match status" value="1"/>
</dbReference>
<protein>
    <submittedName>
        <fullName evidence="4">Transcriptional regulator, TetR family</fullName>
    </submittedName>
</protein>
<evidence type="ECO:0000256" key="3">
    <source>
        <dbReference type="ARBA" id="ARBA00023163"/>
    </source>
</evidence>
<dbReference type="GO" id="GO:0003700">
    <property type="term" value="F:DNA-binding transcription factor activity"/>
    <property type="evidence" value="ECO:0007669"/>
    <property type="project" value="TreeGrafter"/>
</dbReference>
<dbReference type="OrthoDB" id="329481at2"/>
<reference evidence="5" key="1">
    <citation type="submission" date="2016-09" db="EMBL/GenBank/DDBJ databases">
        <title>Complete Genome Sequence of Brevibacterium linens SMQ-1335.</title>
        <authorList>
            <person name="de Melo A.G."/>
            <person name="Labrie S.J."/>
            <person name="Dumaresq J."/>
            <person name="Roberts R.J."/>
            <person name="Tremblay D.M."/>
            <person name="Moineau S."/>
        </authorList>
    </citation>
    <scope>NUCLEOTIDE SEQUENCE [LARGE SCALE GENOMIC DNA]</scope>
    <source>
        <strain evidence="5">SMQ-1335</strain>
    </source>
</reference>
<dbReference type="SUPFAM" id="SSF46689">
    <property type="entry name" value="Homeodomain-like"/>
    <property type="match status" value="1"/>
</dbReference>
<dbReference type="InterPro" id="IPR001647">
    <property type="entry name" value="HTH_TetR"/>
</dbReference>
<dbReference type="GO" id="GO:0045892">
    <property type="term" value="P:negative regulation of DNA-templated transcription"/>
    <property type="evidence" value="ECO:0007669"/>
    <property type="project" value="InterPro"/>
</dbReference>
<dbReference type="EMBL" id="CP017150">
    <property type="protein sequence ID" value="AOP52324.1"/>
    <property type="molecule type" value="Genomic_DNA"/>
</dbReference>
<name>A0A1D7W051_BREAU</name>
<dbReference type="SUPFAM" id="SSF48498">
    <property type="entry name" value="Tetracyclin repressor-like, C-terminal domain"/>
    <property type="match status" value="1"/>
</dbReference>
<evidence type="ECO:0000256" key="2">
    <source>
        <dbReference type="ARBA" id="ARBA00023125"/>
    </source>
</evidence>
<dbReference type="InterPro" id="IPR009057">
    <property type="entry name" value="Homeodomain-like_sf"/>
</dbReference>
<keyword evidence="1" id="KW-0805">Transcription regulation</keyword>
<proteinExistence type="predicted"/>